<evidence type="ECO:0000259" key="9">
    <source>
        <dbReference type="Pfam" id="PF00205"/>
    </source>
</evidence>
<gene>
    <name evidence="12" type="ORF">UFOPK3204_01313</name>
</gene>
<dbReference type="CDD" id="cd07038">
    <property type="entry name" value="TPP_PYR_PDC_IPDC_like"/>
    <property type="match status" value="1"/>
</dbReference>
<dbReference type="GO" id="GO:0000287">
    <property type="term" value="F:magnesium ion binding"/>
    <property type="evidence" value="ECO:0007669"/>
    <property type="project" value="InterPro"/>
</dbReference>
<feature type="domain" description="Thiamine pyrophosphate enzyme central" evidence="9">
    <location>
        <begin position="205"/>
        <end position="319"/>
    </location>
</feature>
<dbReference type="AlphaFoldDB" id="A0A6J7AMM8"/>
<dbReference type="Gene3D" id="3.40.50.1220">
    <property type="entry name" value="TPP-binding domain"/>
    <property type="match status" value="1"/>
</dbReference>
<dbReference type="GO" id="GO:0005829">
    <property type="term" value="C:cytosol"/>
    <property type="evidence" value="ECO:0007669"/>
    <property type="project" value="TreeGrafter"/>
</dbReference>
<evidence type="ECO:0000256" key="8">
    <source>
        <dbReference type="RuleBase" id="RU362132"/>
    </source>
</evidence>
<dbReference type="InterPro" id="IPR029035">
    <property type="entry name" value="DHS-like_NAD/FAD-binding_dom"/>
</dbReference>
<evidence type="ECO:0000313" key="12">
    <source>
        <dbReference type="EMBL" id="CAB4833740.1"/>
    </source>
</evidence>
<keyword evidence="5" id="KW-0460">Magnesium</keyword>
<evidence type="ECO:0000259" key="10">
    <source>
        <dbReference type="Pfam" id="PF02775"/>
    </source>
</evidence>
<dbReference type="InterPro" id="IPR012110">
    <property type="entry name" value="PDC/IPDC-like"/>
</dbReference>
<dbReference type="Pfam" id="PF00205">
    <property type="entry name" value="TPP_enzyme_M"/>
    <property type="match status" value="1"/>
</dbReference>
<dbReference type="GO" id="GO:0000949">
    <property type="term" value="P:aromatic amino acid family catabolic process to alcohol via Ehrlich pathway"/>
    <property type="evidence" value="ECO:0007669"/>
    <property type="project" value="TreeGrafter"/>
</dbReference>
<evidence type="ECO:0000256" key="4">
    <source>
        <dbReference type="ARBA" id="ARBA00022793"/>
    </source>
</evidence>
<keyword evidence="6 8" id="KW-0786">Thiamine pyrophosphate</keyword>
<sequence length="549" mass="57237">MPDSTKPLINGETTIPAHLVRRLAEHGVTVGFGIVGDYALRLFGALADAGLPMLVTADEQGSGFAADAYARLRGLGVVGCTYSVGGLKLTNAVANAWAEQVPLLVVSGAPGIAERANGAMLHHRVKDYDTQLKVFQDLTVAQAVLDNPITAAAEIDRVIATMLATQRPGYLEIPRDQVDYLINSSPDPIQLQPQPVNEAKLAAAVADVVSMLRSANSAVIQAGVMVSRRSLAAPLLGLAEHLGLMVATSSMSKGVFPERHPLALGVYQGAVSPVNVVEVVESADVLLSLGVLPTDLNFGGFTAHISPTHLIACTDTDVTVGLRTYREVPLAAFLPALRDAVAAGRDALLPAEHAVPEFVSAGAVPIHAERLIAAVAARMNASHGLIVDPGDCLFASVELPVPAWSISSAYYATMGYAVPAALGAGKADAEHRPVVLVGDGAFAMSGIESGWCAFNGVHPIIIVMDNSGFGTQRPMRDGPFNDIAPLAAEKLVDVFGVGKGWLASTEDELSAALDEAFAHDELSIVHVKVPKGSISPALARLTDALGKRV</sequence>
<dbReference type="InterPro" id="IPR047213">
    <property type="entry name" value="TPP_PYR_PDC_IPDC-like"/>
</dbReference>
<comment type="similarity">
    <text evidence="2 8">Belongs to the TPP enzyme family.</text>
</comment>
<dbReference type="PIRSF" id="PIRSF036565">
    <property type="entry name" value="Pyruvt_ip_decrb"/>
    <property type="match status" value="1"/>
</dbReference>
<evidence type="ECO:0000256" key="3">
    <source>
        <dbReference type="ARBA" id="ARBA00022723"/>
    </source>
</evidence>
<comment type="cofactor">
    <cofactor evidence="1">
        <name>thiamine diphosphate</name>
        <dbReference type="ChEBI" id="CHEBI:58937"/>
    </cofactor>
</comment>
<evidence type="ECO:0000256" key="5">
    <source>
        <dbReference type="ARBA" id="ARBA00022842"/>
    </source>
</evidence>
<dbReference type="InterPro" id="IPR011766">
    <property type="entry name" value="TPP_enzyme_TPP-bd"/>
</dbReference>
<dbReference type="EMBL" id="CAFABK010000068">
    <property type="protein sequence ID" value="CAB4833740.1"/>
    <property type="molecule type" value="Genomic_DNA"/>
</dbReference>
<evidence type="ECO:0000256" key="2">
    <source>
        <dbReference type="ARBA" id="ARBA00007812"/>
    </source>
</evidence>
<name>A0A6J7AMM8_9ZZZZ</name>
<dbReference type="Pfam" id="PF02775">
    <property type="entry name" value="TPP_enzyme_C"/>
    <property type="match status" value="1"/>
</dbReference>
<proteinExistence type="inferred from homology"/>
<evidence type="ECO:0000256" key="1">
    <source>
        <dbReference type="ARBA" id="ARBA00001964"/>
    </source>
</evidence>
<dbReference type="PANTHER" id="PTHR43452:SF30">
    <property type="entry name" value="PYRUVATE DECARBOXYLASE ISOZYME 1-RELATED"/>
    <property type="match status" value="1"/>
</dbReference>
<keyword evidence="7" id="KW-0456">Lyase</keyword>
<dbReference type="PANTHER" id="PTHR43452">
    <property type="entry name" value="PYRUVATE DECARBOXYLASE"/>
    <property type="match status" value="1"/>
</dbReference>
<organism evidence="12">
    <name type="scientific">freshwater metagenome</name>
    <dbReference type="NCBI Taxonomy" id="449393"/>
    <lineage>
        <taxon>unclassified sequences</taxon>
        <taxon>metagenomes</taxon>
        <taxon>ecological metagenomes</taxon>
    </lineage>
</organism>
<dbReference type="GO" id="GO:0030976">
    <property type="term" value="F:thiamine pyrophosphate binding"/>
    <property type="evidence" value="ECO:0007669"/>
    <property type="project" value="InterPro"/>
</dbReference>
<reference evidence="12" key="1">
    <citation type="submission" date="2020-05" db="EMBL/GenBank/DDBJ databases">
        <authorList>
            <person name="Chiriac C."/>
            <person name="Salcher M."/>
            <person name="Ghai R."/>
            <person name="Kavagutti S V."/>
        </authorList>
    </citation>
    <scope>NUCLEOTIDE SEQUENCE</scope>
</reference>
<dbReference type="InterPro" id="IPR012001">
    <property type="entry name" value="Thiamin_PyroP_enz_TPP-bd_dom"/>
</dbReference>
<feature type="domain" description="Thiamine pyrophosphate enzyme TPP-binding" evidence="10">
    <location>
        <begin position="406"/>
        <end position="527"/>
    </location>
</feature>
<dbReference type="Gene3D" id="3.40.50.970">
    <property type="match status" value="2"/>
</dbReference>
<dbReference type="GO" id="GO:0004737">
    <property type="term" value="F:pyruvate decarboxylase activity"/>
    <property type="evidence" value="ECO:0007669"/>
    <property type="project" value="TreeGrafter"/>
</dbReference>
<dbReference type="Pfam" id="PF02776">
    <property type="entry name" value="TPP_enzyme_N"/>
    <property type="match status" value="1"/>
</dbReference>
<dbReference type="InterPro" id="IPR029061">
    <property type="entry name" value="THDP-binding"/>
</dbReference>
<dbReference type="SUPFAM" id="SSF52467">
    <property type="entry name" value="DHS-like NAD/FAD-binding domain"/>
    <property type="match status" value="1"/>
</dbReference>
<protein>
    <submittedName>
        <fullName evidence="12">Unannotated protein</fullName>
    </submittedName>
</protein>
<accession>A0A6J7AMM8</accession>
<keyword evidence="4" id="KW-0210">Decarboxylase</keyword>
<dbReference type="SUPFAM" id="SSF52518">
    <property type="entry name" value="Thiamin diphosphate-binding fold (THDP-binding)"/>
    <property type="match status" value="2"/>
</dbReference>
<evidence type="ECO:0000256" key="7">
    <source>
        <dbReference type="ARBA" id="ARBA00023239"/>
    </source>
</evidence>
<evidence type="ECO:0000259" key="11">
    <source>
        <dbReference type="Pfam" id="PF02776"/>
    </source>
</evidence>
<dbReference type="InterPro" id="IPR012000">
    <property type="entry name" value="Thiamin_PyroP_enz_cen_dom"/>
</dbReference>
<keyword evidence="3" id="KW-0479">Metal-binding</keyword>
<feature type="domain" description="Thiamine pyrophosphate enzyme N-terminal TPP-binding" evidence="11">
    <location>
        <begin position="17"/>
        <end position="119"/>
    </location>
</feature>
<evidence type="ECO:0000256" key="6">
    <source>
        <dbReference type="ARBA" id="ARBA00023052"/>
    </source>
</evidence>